<keyword evidence="1" id="KW-0328">Glycosyltransferase</keyword>
<gene>
    <name evidence="3" type="ORF">BF17_13430</name>
</gene>
<keyword evidence="2" id="KW-0808">Transferase</keyword>
<organism evidence="3 4">
    <name type="scientific">Yersinia similis</name>
    <dbReference type="NCBI Taxonomy" id="367190"/>
    <lineage>
        <taxon>Bacteria</taxon>
        <taxon>Pseudomonadati</taxon>
        <taxon>Pseudomonadota</taxon>
        <taxon>Gammaproteobacteria</taxon>
        <taxon>Enterobacterales</taxon>
        <taxon>Yersiniaceae</taxon>
        <taxon>Yersinia</taxon>
    </lineage>
</organism>
<accession>A0ABN4CQS3</accession>
<dbReference type="EMBL" id="CP007230">
    <property type="protein sequence ID" value="AHK20212.1"/>
    <property type="molecule type" value="Genomic_DNA"/>
</dbReference>
<dbReference type="GeneID" id="96664510"/>
<dbReference type="Pfam" id="PF01531">
    <property type="entry name" value="Glyco_transf_11"/>
    <property type="match status" value="1"/>
</dbReference>
<evidence type="ECO:0000256" key="1">
    <source>
        <dbReference type="ARBA" id="ARBA00022676"/>
    </source>
</evidence>
<dbReference type="RefSeq" id="WP_025382875.1">
    <property type="nucleotide sequence ID" value="NZ_CGBP01000006.1"/>
</dbReference>
<name>A0ABN4CQS3_9GAMM</name>
<dbReference type="PANTHER" id="PTHR11927:SF9">
    <property type="entry name" value="L-FUCOSYLTRANSFERASE"/>
    <property type="match status" value="1"/>
</dbReference>
<protein>
    <recommendedName>
        <fullName evidence="5">Alpha-1,2-fucosyltransferase</fullName>
    </recommendedName>
</protein>
<keyword evidence="4" id="KW-1185">Reference proteome</keyword>
<reference evidence="3 4" key="1">
    <citation type="journal article" date="2014" name="Genome Announc.">
        <title>Genome Sequence of Yersinia similis Y228T, a Member of the Yersinia pseudotuberculosis Complex.</title>
        <authorList>
            <person name="Sprague L.D."/>
            <person name="Neubauer H."/>
        </authorList>
    </citation>
    <scope>NUCLEOTIDE SEQUENCE [LARGE SCALE GENOMIC DNA]</scope>
    <source>
        <strain evidence="3 4">228</strain>
    </source>
</reference>
<evidence type="ECO:0000256" key="2">
    <source>
        <dbReference type="ARBA" id="ARBA00022679"/>
    </source>
</evidence>
<proteinExistence type="predicted"/>
<dbReference type="PANTHER" id="PTHR11927">
    <property type="entry name" value="GALACTOSIDE 2-L-FUCOSYLTRANSFERASE"/>
    <property type="match status" value="1"/>
</dbReference>
<dbReference type="CDD" id="cd11301">
    <property type="entry name" value="Fut1_Fut2_like"/>
    <property type="match status" value="1"/>
</dbReference>
<dbReference type="InterPro" id="IPR002516">
    <property type="entry name" value="Glyco_trans_11"/>
</dbReference>
<dbReference type="Proteomes" id="UP000019439">
    <property type="component" value="Chromosome"/>
</dbReference>
<evidence type="ECO:0000313" key="3">
    <source>
        <dbReference type="EMBL" id="AHK20212.1"/>
    </source>
</evidence>
<sequence length="289" mass="33894">MTNKKIVCRLMGGLGNQLFEYAAAYSKAKSMGAELIIDKRFYEKFNYTLHGGYRLDRLKIPNRELTKEEEKIFPEWKIRLMNRFPFLSSRSNKWHHECNGHNRVCGKNVLMLGHWAKEEYFSECHSELKEIFVPKEIETDALIFCDKIKNTNSVSIHIRRGDYIDNKEALKVHGVCSVHYYQEAIGIILDKVENPEFFIFSNDIDWCKKNIINLFPSNINVSISIGFNQEIDLWLMSNAKNHVIANSTFSWWGAWLAKNKDQIVISPWPWYESESKDYPVVANWITINK</sequence>
<evidence type="ECO:0000313" key="4">
    <source>
        <dbReference type="Proteomes" id="UP000019439"/>
    </source>
</evidence>
<evidence type="ECO:0008006" key="5">
    <source>
        <dbReference type="Google" id="ProtNLM"/>
    </source>
</evidence>